<evidence type="ECO:0000313" key="13">
    <source>
        <dbReference type="EMBL" id="PVH97604.1"/>
    </source>
</evidence>
<feature type="transmembrane region" description="Helical" evidence="12">
    <location>
        <begin position="198"/>
        <end position="220"/>
    </location>
</feature>
<evidence type="ECO:0000256" key="4">
    <source>
        <dbReference type="ARBA" id="ARBA00022606"/>
    </source>
</evidence>
<dbReference type="Gene3D" id="1.20.1070.10">
    <property type="entry name" value="Rhodopsin 7-helix transmembrane proteins"/>
    <property type="match status" value="1"/>
</dbReference>
<comment type="similarity">
    <text evidence="2">Belongs to the archaeal/bacterial/fungal opsin family.</text>
</comment>
<dbReference type="PANTHER" id="PTHR28286:SF1">
    <property type="entry name" value="30 KDA HEAT SHOCK PROTEIN-RELATED"/>
    <property type="match status" value="1"/>
</dbReference>
<feature type="region of interest" description="Disordered" evidence="11">
    <location>
        <begin position="285"/>
        <end position="319"/>
    </location>
</feature>
<evidence type="ECO:0000256" key="9">
    <source>
        <dbReference type="ARBA" id="ARBA00023136"/>
    </source>
</evidence>
<dbReference type="GO" id="GO:0009881">
    <property type="term" value="F:photoreceptor activity"/>
    <property type="evidence" value="ECO:0007669"/>
    <property type="project" value="UniProtKB-KW"/>
</dbReference>
<keyword evidence="8" id="KW-0157">Chromophore</keyword>
<evidence type="ECO:0000256" key="6">
    <source>
        <dbReference type="ARBA" id="ARBA00022925"/>
    </source>
</evidence>
<dbReference type="FunFam" id="1.20.1070.10:FF:000160">
    <property type="entry name" value="Related to Opsin-1"/>
    <property type="match status" value="1"/>
</dbReference>
<comment type="subcellular location">
    <subcellularLocation>
        <location evidence="1">Membrane</location>
        <topology evidence="1">Multi-pass membrane protein</topology>
    </subcellularLocation>
</comment>
<dbReference type="InterPro" id="IPR001425">
    <property type="entry name" value="Arc/bac/fun_rhodopsins"/>
</dbReference>
<keyword evidence="3" id="KW-0600">Photoreceptor protein</keyword>
<evidence type="ECO:0000313" key="14">
    <source>
        <dbReference type="Proteomes" id="UP000244855"/>
    </source>
</evidence>
<evidence type="ECO:0000256" key="1">
    <source>
        <dbReference type="ARBA" id="ARBA00004141"/>
    </source>
</evidence>
<evidence type="ECO:0000256" key="3">
    <source>
        <dbReference type="ARBA" id="ARBA00022543"/>
    </source>
</evidence>
<evidence type="ECO:0000256" key="5">
    <source>
        <dbReference type="ARBA" id="ARBA00022692"/>
    </source>
</evidence>
<feature type="transmembrane region" description="Helical" evidence="12">
    <location>
        <begin position="61"/>
        <end position="80"/>
    </location>
</feature>
<keyword evidence="4" id="KW-0716">Sensory transduction</keyword>
<keyword evidence="14" id="KW-1185">Reference proteome</keyword>
<feature type="transmembrane region" description="Helical" evidence="12">
    <location>
        <begin position="137"/>
        <end position="157"/>
    </location>
</feature>
<protein>
    <submittedName>
        <fullName evidence="13">Family A G protein-coupled receptor-like protein</fullName>
    </submittedName>
</protein>
<evidence type="ECO:0000256" key="11">
    <source>
        <dbReference type="SAM" id="MobiDB-lite"/>
    </source>
</evidence>
<dbReference type="PANTHER" id="PTHR28286">
    <property type="match status" value="1"/>
</dbReference>
<organism evidence="13 14">
    <name type="scientific">Periconia macrospinosa</name>
    <dbReference type="NCBI Taxonomy" id="97972"/>
    <lineage>
        <taxon>Eukaryota</taxon>
        <taxon>Fungi</taxon>
        <taxon>Dikarya</taxon>
        <taxon>Ascomycota</taxon>
        <taxon>Pezizomycotina</taxon>
        <taxon>Dothideomycetes</taxon>
        <taxon>Pleosporomycetidae</taxon>
        <taxon>Pleosporales</taxon>
        <taxon>Massarineae</taxon>
        <taxon>Periconiaceae</taxon>
        <taxon>Periconia</taxon>
    </lineage>
</organism>
<proteinExistence type="inferred from homology"/>
<keyword evidence="6" id="KW-0681">Retinal protein</keyword>
<accession>A0A2V1DKE9</accession>
<gene>
    <name evidence="13" type="ORF">DM02DRAFT_597367</name>
</gene>
<keyword evidence="10 13" id="KW-0675">Receptor</keyword>
<keyword evidence="5 12" id="KW-0812">Transmembrane</keyword>
<name>A0A2V1DKE9_9PLEO</name>
<sequence>MELQKRNNALYYNGHTVNGRTADIHITRRGSDWYFAVCAVMATAAFVFIGLAIRRHRRNRIFHYITAGVCFVAAIAYFSMGSNLGFTPIQVEFARSDPKVRGVYREIFYVRYIDWFVTTPLLILDLMLTAGMPWPTILFVILADWIMIVCGLVGALVRSIYKWGFFAFGCFALLYILYHLVWESRRNALRYGTDVHRTFVMTGALTALVWICYPIAWGVSEGGNVIAPDSEAVFYGILDLVAKVVFGALLIWRHRDIDPARLGLHIRDYDGDDYYTEKMHRNGVDGGGVQVPHHNGATNGHSNGAGVPGTGAPSHNPNV</sequence>
<dbReference type="PRINTS" id="PR00251">
    <property type="entry name" value="BACTRLOPSIN"/>
</dbReference>
<feature type="transmembrane region" description="Helical" evidence="12">
    <location>
        <begin position="112"/>
        <end position="130"/>
    </location>
</feature>
<dbReference type="OrthoDB" id="536545at2759"/>
<dbReference type="GO" id="GO:0005216">
    <property type="term" value="F:monoatomic ion channel activity"/>
    <property type="evidence" value="ECO:0007669"/>
    <property type="project" value="InterPro"/>
</dbReference>
<feature type="transmembrane region" description="Helical" evidence="12">
    <location>
        <begin position="163"/>
        <end position="182"/>
    </location>
</feature>
<dbReference type="CDD" id="cd15239">
    <property type="entry name" value="7tm_YRO2_fungal-like"/>
    <property type="match status" value="1"/>
</dbReference>
<dbReference type="PROSITE" id="PS00950">
    <property type="entry name" value="BACTERIAL_OPSIN_1"/>
    <property type="match status" value="1"/>
</dbReference>
<evidence type="ECO:0000256" key="8">
    <source>
        <dbReference type="ARBA" id="ARBA00022991"/>
    </source>
</evidence>
<evidence type="ECO:0000256" key="12">
    <source>
        <dbReference type="SAM" id="Phobius"/>
    </source>
</evidence>
<dbReference type="Proteomes" id="UP000244855">
    <property type="component" value="Unassembled WGS sequence"/>
</dbReference>
<reference evidence="13 14" key="1">
    <citation type="journal article" date="2018" name="Sci. Rep.">
        <title>Comparative genomics provides insights into the lifestyle and reveals functional heterogeneity of dark septate endophytic fungi.</title>
        <authorList>
            <person name="Knapp D.G."/>
            <person name="Nemeth J.B."/>
            <person name="Barry K."/>
            <person name="Hainaut M."/>
            <person name="Henrissat B."/>
            <person name="Johnson J."/>
            <person name="Kuo A."/>
            <person name="Lim J.H.P."/>
            <person name="Lipzen A."/>
            <person name="Nolan M."/>
            <person name="Ohm R.A."/>
            <person name="Tamas L."/>
            <person name="Grigoriev I.V."/>
            <person name="Spatafora J.W."/>
            <person name="Nagy L.G."/>
            <person name="Kovacs G.M."/>
        </authorList>
    </citation>
    <scope>NUCLEOTIDE SEQUENCE [LARGE SCALE GENOMIC DNA]</scope>
    <source>
        <strain evidence="13 14">DSE2036</strain>
    </source>
</reference>
<evidence type="ECO:0000256" key="7">
    <source>
        <dbReference type="ARBA" id="ARBA00022989"/>
    </source>
</evidence>
<feature type="transmembrane region" description="Helical" evidence="12">
    <location>
        <begin position="33"/>
        <end position="54"/>
    </location>
</feature>
<dbReference type="STRING" id="97972.A0A2V1DKE9"/>
<dbReference type="GO" id="GO:0005783">
    <property type="term" value="C:endoplasmic reticulum"/>
    <property type="evidence" value="ECO:0007669"/>
    <property type="project" value="TreeGrafter"/>
</dbReference>
<dbReference type="SMART" id="SM01021">
    <property type="entry name" value="Bac_rhodopsin"/>
    <property type="match status" value="1"/>
</dbReference>
<keyword evidence="9 12" id="KW-0472">Membrane</keyword>
<dbReference type="GO" id="GO:0007602">
    <property type="term" value="P:phototransduction"/>
    <property type="evidence" value="ECO:0007669"/>
    <property type="project" value="UniProtKB-KW"/>
</dbReference>
<dbReference type="EMBL" id="KZ805432">
    <property type="protein sequence ID" value="PVH97604.1"/>
    <property type="molecule type" value="Genomic_DNA"/>
</dbReference>
<dbReference type="GO" id="GO:0005886">
    <property type="term" value="C:plasma membrane"/>
    <property type="evidence" value="ECO:0007669"/>
    <property type="project" value="TreeGrafter"/>
</dbReference>
<dbReference type="AlphaFoldDB" id="A0A2V1DKE9"/>
<feature type="transmembrane region" description="Helical" evidence="12">
    <location>
        <begin position="232"/>
        <end position="252"/>
    </location>
</feature>
<evidence type="ECO:0000256" key="2">
    <source>
        <dbReference type="ARBA" id="ARBA00008130"/>
    </source>
</evidence>
<dbReference type="InterPro" id="IPR018229">
    <property type="entry name" value="Rhodopsin_retinal_BS"/>
</dbReference>
<keyword evidence="7 12" id="KW-1133">Transmembrane helix</keyword>
<dbReference type="InterPro" id="IPR043476">
    <property type="entry name" value="Yro2-like_7TM"/>
</dbReference>
<dbReference type="Pfam" id="PF01036">
    <property type="entry name" value="Bac_rhodopsin"/>
    <property type="match status" value="1"/>
</dbReference>
<dbReference type="SUPFAM" id="SSF81321">
    <property type="entry name" value="Family A G protein-coupled receptor-like"/>
    <property type="match status" value="1"/>
</dbReference>
<evidence type="ECO:0000256" key="10">
    <source>
        <dbReference type="ARBA" id="ARBA00023170"/>
    </source>
</evidence>